<organism evidence="2 3">
    <name type="scientific">Taxus chinensis</name>
    <name type="common">Chinese yew</name>
    <name type="synonym">Taxus wallichiana var. chinensis</name>
    <dbReference type="NCBI Taxonomy" id="29808"/>
    <lineage>
        <taxon>Eukaryota</taxon>
        <taxon>Viridiplantae</taxon>
        <taxon>Streptophyta</taxon>
        <taxon>Embryophyta</taxon>
        <taxon>Tracheophyta</taxon>
        <taxon>Spermatophyta</taxon>
        <taxon>Pinopsida</taxon>
        <taxon>Pinidae</taxon>
        <taxon>Conifers II</taxon>
        <taxon>Cupressales</taxon>
        <taxon>Taxaceae</taxon>
        <taxon>Taxus</taxon>
    </lineage>
</organism>
<sequence length="449" mass="50850">MDSSNAAPSSSGQMQQESIQGSRISRLQREHQIQLEDLVLTKHPFETLKFFTLAILQHLKKLAIYAMTQGWSFLLITILSAALGVIVLTVKGPHEKHVDELLRYIRFGLWWIGLGVASSIGLGSGLHTFVLYLGPHIAFFTIKATQCGRVDLKGAPYDTIQLSRAPTWIDKPCQEFGSPLFPQLSNSERFRTPFFSILPQVQLEAVLWGLGTALGELPPYFLSRAAHLSGKNLKALEELNATVDEGSGALSVWLNRLKRWAFSKSQHLNFFTILVLASVPNPLFDLAGMLCGQFSVPFWKFFTATLIGKAAIKTHIQTAFIILVCNNQLVEWVENEFIWILEHIPALSHILPHLMEKLHTAREKFHHQQILPPSNTKVKKWDFSFAFIWNTFVWLMLIGFFNQIITATAQSFVKERQKKEIDALTSNQVFERQPEKLNSVNGIAELKFE</sequence>
<accession>A0AA38CSB4</accession>
<keyword evidence="1" id="KW-0812">Transmembrane</keyword>
<feature type="transmembrane region" description="Helical" evidence="1">
    <location>
        <begin position="110"/>
        <end position="133"/>
    </location>
</feature>
<dbReference type="OMA" id="EEPYDKR"/>
<keyword evidence="1" id="KW-0472">Membrane</keyword>
<dbReference type="EMBL" id="JAHRHJ020000009">
    <property type="protein sequence ID" value="KAH9301863.1"/>
    <property type="molecule type" value="Genomic_DNA"/>
</dbReference>
<name>A0AA38CSB4_TAXCH</name>
<keyword evidence="1" id="KW-1133">Transmembrane helix</keyword>
<feature type="transmembrane region" description="Helical" evidence="1">
    <location>
        <begin position="268"/>
        <end position="290"/>
    </location>
</feature>
<evidence type="ECO:0000256" key="1">
    <source>
        <dbReference type="SAM" id="Phobius"/>
    </source>
</evidence>
<evidence type="ECO:0000313" key="3">
    <source>
        <dbReference type="Proteomes" id="UP000824469"/>
    </source>
</evidence>
<dbReference type="Proteomes" id="UP000824469">
    <property type="component" value="Unassembled WGS sequence"/>
</dbReference>
<protein>
    <recommendedName>
        <fullName evidence="4">Vacuole membrane protein</fullName>
    </recommendedName>
</protein>
<evidence type="ECO:0000313" key="2">
    <source>
        <dbReference type="EMBL" id="KAH9301863.1"/>
    </source>
</evidence>
<dbReference type="AlphaFoldDB" id="A0AA38CSB4"/>
<feature type="transmembrane region" description="Helical" evidence="1">
    <location>
        <begin position="387"/>
        <end position="409"/>
    </location>
</feature>
<comment type="caution">
    <text evidence="2">The sequence shown here is derived from an EMBL/GenBank/DDBJ whole genome shotgun (WGS) entry which is preliminary data.</text>
</comment>
<proteinExistence type="predicted"/>
<keyword evidence="3" id="KW-1185">Reference proteome</keyword>
<gene>
    <name evidence="2" type="ORF">KI387_013446</name>
</gene>
<feature type="transmembrane region" description="Helical" evidence="1">
    <location>
        <begin position="70"/>
        <end position="90"/>
    </location>
</feature>
<reference evidence="2 3" key="1">
    <citation type="journal article" date="2021" name="Nat. Plants">
        <title>The Taxus genome provides insights into paclitaxel biosynthesis.</title>
        <authorList>
            <person name="Xiong X."/>
            <person name="Gou J."/>
            <person name="Liao Q."/>
            <person name="Li Y."/>
            <person name="Zhou Q."/>
            <person name="Bi G."/>
            <person name="Li C."/>
            <person name="Du R."/>
            <person name="Wang X."/>
            <person name="Sun T."/>
            <person name="Guo L."/>
            <person name="Liang H."/>
            <person name="Lu P."/>
            <person name="Wu Y."/>
            <person name="Zhang Z."/>
            <person name="Ro D.K."/>
            <person name="Shang Y."/>
            <person name="Huang S."/>
            <person name="Yan J."/>
        </authorList>
    </citation>
    <scope>NUCLEOTIDE SEQUENCE [LARGE SCALE GENOMIC DNA]</scope>
    <source>
        <strain evidence="2">Ta-2019</strain>
    </source>
</reference>
<evidence type="ECO:0008006" key="4">
    <source>
        <dbReference type="Google" id="ProtNLM"/>
    </source>
</evidence>